<gene>
    <name evidence="8" type="primary">folB</name>
    <name evidence="8" type="ORF">PCC79_02340</name>
</gene>
<proteinExistence type="inferred from homology"/>
<evidence type="ECO:0000256" key="2">
    <source>
        <dbReference type="ARBA" id="ARBA00005013"/>
    </source>
</evidence>
<dbReference type="InterPro" id="IPR006156">
    <property type="entry name" value="Dihydroneopterin_aldolase"/>
</dbReference>
<evidence type="ECO:0000256" key="1">
    <source>
        <dbReference type="ARBA" id="ARBA00001353"/>
    </source>
</evidence>
<dbReference type="SUPFAM" id="SSF55620">
    <property type="entry name" value="Tetrahydrobiopterin biosynthesis enzymes-like"/>
    <property type="match status" value="1"/>
</dbReference>
<dbReference type="SMART" id="SM00905">
    <property type="entry name" value="FolB"/>
    <property type="match status" value="1"/>
</dbReference>
<dbReference type="GO" id="GO:0004150">
    <property type="term" value="F:dihydroneopterin aldolase activity"/>
    <property type="evidence" value="ECO:0007669"/>
    <property type="project" value="UniProtKB-EC"/>
</dbReference>
<dbReference type="Gene3D" id="3.30.1130.10">
    <property type="match status" value="1"/>
</dbReference>
<evidence type="ECO:0000313" key="9">
    <source>
        <dbReference type="Proteomes" id="UP001434337"/>
    </source>
</evidence>
<keyword evidence="5 6" id="KW-0456">Lyase</keyword>
<evidence type="ECO:0000256" key="5">
    <source>
        <dbReference type="ARBA" id="ARBA00023239"/>
    </source>
</evidence>
<feature type="domain" description="Dihydroneopterin aldolase/epimerase" evidence="7">
    <location>
        <begin position="7"/>
        <end position="117"/>
    </location>
</feature>
<dbReference type="PANTHER" id="PTHR42844:SF1">
    <property type="entry name" value="DIHYDRONEOPTERIN ALDOLASE 1-RELATED"/>
    <property type="match status" value="1"/>
</dbReference>
<dbReference type="NCBIfam" id="TIGR00525">
    <property type="entry name" value="folB"/>
    <property type="match status" value="1"/>
</dbReference>
<keyword evidence="4 6" id="KW-0289">Folate biosynthesis</keyword>
<comment type="pathway">
    <text evidence="2 6">Cofactor biosynthesis; tetrahydrofolate biosynthesis; 2-amino-4-hydroxy-6-hydroxymethyl-7,8-dihydropteridine diphosphate from 7,8-dihydroneopterin triphosphate: step 3/4.</text>
</comment>
<comment type="function">
    <text evidence="6">Catalyzes the conversion of 7,8-dihydroneopterin to 6-hydroxymethyl-7,8-dihydropterin.</text>
</comment>
<comment type="similarity">
    <text evidence="3 6">Belongs to the DHNA family.</text>
</comment>
<comment type="catalytic activity">
    <reaction evidence="1 6">
        <text>7,8-dihydroneopterin = 6-hydroxymethyl-7,8-dihydropterin + glycolaldehyde</text>
        <dbReference type="Rhea" id="RHEA:10540"/>
        <dbReference type="ChEBI" id="CHEBI:17001"/>
        <dbReference type="ChEBI" id="CHEBI:17071"/>
        <dbReference type="ChEBI" id="CHEBI:44841"/>
        <dbReference type="EC" id="4.1.2.25"/>
    </reaction>
</comment>
<dbReference type="RefSeq" id="WP_232549143.1">
    <property type="nucleotide sequence ID" value="NZ_CP115965.1"/>
</dbReference>
<evidence type="ECO:0000259" key="7">
    <source>
        <dbReference type="SMART" id="SM00905"/>
    </source>
</evidence>
<dbReference type="EC" id="4.1.2.25" evidence="6"/>
<dbReference type="Proteomes" id="UP001434337">
    <property type="component" value="Chromosome"/>
</dbReference>
<sequence length="121" mass="12640">MAEPVTITLTGVTATGHHGVFAHERRDGQVFVVDAVLQVERPRLADELATTVDYGALAAAIVARIERDPVDLIETLAVEIADALAATPLVVAASVTVHKPQAPIAVPFGDVAVTVTRRSAP</sequence>
<evidence type="ECO:0000313" key="8">
    <source>
        <dbReference type="EMBL" id="WZW99069.1"/>
    </source>
</evidence>
<evidence type="ECO:0000256" key="3">
    <source>
        <dbReference type="ARBA" id="ARBA00005708"/>
    </source>
</evidence>
<dbReference type="InterPro" id="IPR043133">
    <property type="entry name" value="GTP-CH-I_C/QueF"/>
</dbReference>
<keyword evidence="9" id="KW-1185">Reference proteome</keyword>
<dbReference type="PANTHER" id="PTHR42844">
    <property type="entry name" value="DIHYDRONEOPTERIN ALDOLASE 1-RELATED"/>
    <property type="match status" value="1"/>
</dbReference>
<dbReference type="EMBL" id="CP115965">
    <property type="protein sequence ID" value="WZW99069.1"/>
    <property type="molecule type" value="Genomic_DNA"/>
</dbReference>
<dbReference type="InterPro" id="IPR006157">
    <property type="entry name" value="FolB_dom"/>
</dbReference>
<evidence type="ECO:0000256" key="6">
    <source>
        <dbReference type="RuleBase" id="RU362079"/>
    </source>
</evidence>
<evidence type="ECO:0000256" key="4">
    <source>
        <dbReference type="ARBA" id="ARBA00022909"/>
    </source>
</evidence>
<dbReference type="Pfam" id="PF02152">
    <property type="entry name" value="FolB"/>
    <property type="match status" value="1"/>
</dbReference>
<dbReference type="NCBIfam" id="TIGR00526">
    <property type="entry name" value="folB_dom"/>
    <property type="match status" value="1"/>
</dbReference>
<organism evidence="8 9">
    <name type="scientific">Propioniciclava soli</name>
    <dbReference type="NCBI Taxonomy" id="2775081"/>
    <lineage>
        <taxon>Bacteria</taxon>
        <taxon>Bacillati</taxon>
        <taxon>Actinomycetota</taxon>
        <taxon>Actinomycetes</taxon>
        <taxon>Propionibacteriales</taxon>
        <taxon>Propionibacteriaceae</taxon>
        <taxon>Propioniciclava</taxon>
    </lineage>
</organism>
<reference evidence="8 9" key="1">
    <citation type="journal article" date="2023" name="Environ Microbiome">
        <title>A coral-associated actinobacterium mitigates coral bleaching under heat stress.</title>
        <authorList>
            <person name="Li J."/>
            <person name="Zou Y."/>
            <person name="Li Q."/>
            <person name="Zhang J."/>
            <person name="Bourne D.G."/>
            <person name="Lyu Y."/>
            <person name="Liu C."/>
            <person name="Zhang S."/>
        </authorList>
    </citation>
    <scope>NUCLEOTIDE SEQUENCE [LARGE SCALE GENOMIC DNA]</scope>
    <source>
        <strain evidence="8 9">SCSIO 13291</strain>
    </source>
</reference>
<name>A0ABZ3C8F9_9ACTN</name>
<accession>A0ABZ3C8F9</accession>
<protein>
    <recommendedName>
        <fullName evidence="6">7,8-dihydroneopterin aldolase</fullName>
        <ecNumber evidence="6">4.1.2.25</ecNumber>
    </recommendedName>
</protein>